<evidence type="ECO:0000313" key="4">
    <source>
        <dbReference type="Proteomes" id="UP000196594"/>
    </source>
</evidence>
<evidence type="ECO:0000259" key="2">
    <source>
        <dbReference type="Pfam" id="PF13690"/>
    </source>
</evidence>
<protein>
    <submittedName>
        <fullName evidence="3">Chemotaxis protein CheX</fullName>
    </submittedName>
</protein>
<dbReference type="InterPro" id="IPR038756">
    <property type="entry name" value="CheX-like"/>
</dbReference>
<keyword evidence="4" id="KW-1185">Reference proteome</keyword>
<dbReference type="CDD" id="cd17906">
    <property type="entry name" value="CheX"/>
    <property type="match status" value="1"/>
</dbReference>
<organism evidence="3 4">
    <name type="scientific">Solibacillus kalamii</name>
    <dbReference type="NCBI Taxonomy" id="1748298"/>
    <lineage>
        <taxon>Bacteria</taxon>
        <taxon>Bacillati</taxon>
        <taxon>Bacillota</taxon>
        <taxon>Bacilli</taxon>
        <taxon>Bacillales</taxon>
        <taxon>Caryophanaceae</taxon>
        <taxon>Solibacillus</taxon>
    </lineage>
</organism>
<dbReference type="InterPro" id="IPR028051">
    <property type="entry name" value="CheX-like_dom"/>
</dbReference>
<keyword evidence="1" id="KW-0145">Chemotaxis</keyword>
<dbReference type="PANTHER" id="PTHR39452">
    <property type="entry name" value="CHEY-P PHOSPHATASE CHEX"/>
    <property type="match status" value="1"/>
</dbReference>
<dbReference type="InterPro" id="IPR028976">
    <property type="entry name" value="CheC-like_sf"/>
</dbReference>
<dbReference type="EMBL" id="NHNT01000012">
    <property type="protein sequence ID" value="OUZ37833.1"/>
    <property type="molecule type" value="Genomic_DNA"/>
</dbReference>
<dbReference type="PANTHER" id="PTHR39452:SF1">
    <property type="entry name" value="CHEY-P PHOSPHATASE CHEX"/>
    <property type="match status" value="1"/>
</dbReference>
<dbReference type="RefSeq" id="WP_087618168.1">
    <property type="nucleotide sequence ID" value="NZ_JAFBEY010000009.1"/>
</dbReference>
<comment type="caution">
    <text evidence="3">The sequence shown here is derived from an EMBL/GenBank/DDBJ whole genome shotgun (WGS) entry which is preliminary data.</text>
</comment>
<reference evidence="3 4" key="1">
    <citation type="journal article" date="2017" name="Int. J. Syst. Evol. Microbiol.">
        <title>Solibacillus kalamii sp. nov., isolated from a high-efficiency particulate arrestance filter system used in the International Space Station.</title>
        <authorList>
            <person name="Checinska Sielaff A."/>
            <person name="Kumar R.M."/>
            <person name="Pal D."/>
            <person name="Mayilraj S."/>
            <person name="Venkateswaran K."/>
        </authorList>
    </citation>
    <scope>NUCLEOTIDE SEQUENCE [LARGE SCALE GENOMIC DNA]</scope>
    <source>
        <strain evidence="3 4">ISSFR-015</strain>
    </source>
</reference>
<dbReference type="Pfam" id="PF13690">
    <property type="entry name" value="CheX"/>
    <property type="match status" value="1"/>
</dbReference>
<dbReference type="Proteomes" id="UP000196594">
    <property type="component" value="Unassembled WGS sequence"/>
</dbReference>
<gene>
    <name evidence="3" type="ORF">CBM15_15225</name>
</gene>
<dbReference type="SUPFAM" id="SSF103039">
    <property type="entry name" value="CheC-like"/>
    <property type="match status" value="1"/>
</dbReference>
<name>A0ABX3ZEI2_9BACL</name>
<evidence type="ECO:0000256" key="1">
    <source>
        <dbReference type="ARBA" id="ARBA00022500"/>
    </source>
</evidence>
<feature type="domain" description="Chemotaxis phosphatase CheX-like" evidence="2">
    <location>
        <begin position="44"/>
        <end position="119"/>
    </location>
</feature>
<sequence>MSNSTHIQTILNGTINSLKTILPMIIDVKSPSIINEPYEQLEMGVLIGLVGDIKGRIIIDGTPEKFSSLGSAMFGMPLEGAMLESFTGELGNMIAGNLCTYTVQHDLELDITPPTVMVGHTKLYGFKQAFKIPATIEGIGEIIILYTIDDEEDE</sequence>
<dbReference type="Gene3D" id="3.40.1550.10">
    <property type="entry name" value="CheC-like"/>
    <property type="match status" value="1"/>
</dbReference>
<accession>A0ABX3ZEI2</accession>
<proteinExistence type="predicted"/>
<evidence type="ECO:0000313" key="3">
    <source>
        <dbReference type="EMBL" id="OUZ37833.1"/>
    </source>
</evidence>